<dbReference type="RefSeq" id="WP_236286812.1">
    <property type="nucleotide sequence ID" value="NZ_CAKMMW010000004.1"/>
</dbReference>
<dbReference type="HAMAP" id="MF_00839">
    <property type="entry name" value="HPF"/>
    <property type="match status" value="1"/>
</dbReference>
<dbReference type="InterPro" id="IPR003489">
    <property type="entry name" value="RHF/RaiA"/>
</dbReference>
<dbReference type="InterPro" id="IPR034694">
    <property type="entry name" value="HPF_long/plastid"/>
</dbReference>
<evidence type="ECO:0000313" key="5">
    <source>
        <dbReference type="Proteomes" id="UP000838821"/>
    </source>
</evidence>
<dbReference type="Pfam" id="PF02482">
    <property type="entry name" value="Ribosomal_S30AE"/>
    <property type="match status" value="1"/>
</dbReference>
<dbReference type="Gene3D" id="3.30.505.50">
    <property type="entry name" value="Sigma 54 modulation/S30EA ribosomal protein, C-terminal domain"/>
    <property type="match status" value="1"/>
</dbReference>
<reference evidence="4" key="1">
    <citation type="submission" date="2022-01" db="EMBL/GenBank/DDBJ databases">
        <authorList>
            <person name="Criscuolo A."/>
        </authorList>
    </citation>
    <scope>NUCLEOTIDE SEQUENCE</scope>
    <source>
        <strain evidence="4">CIP111891</strain>
    </source>
</reference>
<dbReference type="SUPFAM" id="SSF69754">
    <property type="entry name" value="Ribosome binding protein Y (YfiA homologue)"/>
    <property type="match status" value="1"/>
</dbReference>
<dbReference type="Proteomes" id="UP000838821">
    <property type="component" value="Unassembled WGS sequence"/>
</dbReference>
<accession>A0ABN8G7U9</accession>
<protein>
    <recommendedName>
        <fullName evidence="2">Ribosome hibernation promoting factor</fullName>
        <shortName evidence="2">HPF</shortName>
    </recommendedName>
</protein>
<evidence type="ECO:0000259" key="3">
    <source>
        <dbReference type="Pfam" id="PF16321"/>
    </source>
</evidence>
<dbReference type="Gene3D" id="3.30.160.100">
    <property type="entry name" value="Ribosome hibernation promotion factor-like"/>
    <property type="match status" value="1"/>
</dbReference>
<gene>
    <name evidence="2 4" type="primary">hpf</name>
    <name evidence="4" type="ORF">PAECIP111891_02083</name>
</gene>
<dbReference type="EMBL" id="CAKMMW010000004">
    <property type="protein sequence ID" value="CAH1202251.1"/>
    <property type="molecule type" value="Genomic_DNA"/>
</dbReference>
<comment type="similarity">
    <text evidence="2">Belongs to the HPF/YfiA ribosome-associated protein family. Long HPF subfamily.</text>
</comment>
<feature type="domain" description="Sigma 54 modulation/S30EA ribosomal protein C-terminal" evidence="3">
    <location>
        <begin position="122"/>
        <end position="176"/>
    </location>
</feature>
<keyword evidence="1 2" id="KW-0810">Translation regulation</keyword>
<dbReference type="InterPro" id="IPR038416">
    <property type="entry name" value="Ribosom_S30AE_C_sf"/>
</dbReference>
<dbReference type="PANTHER" id="PTHR33231:SF1">
    <property type="entry name" value="30S RIBOSOMAL PROTEIN"/>
    <property type="match status" value="1"/>
</dbReference>
<dbReference type="PANTHER" id="PTHR33231">
    <property type="entry name" value="30S RIBOSOMAL PROTEIN"/>
    <property type="match status" value="1"/>
</dbReference>
<evidence type="ECO:0000256" key="1">
    <source>
        <dbReference type="ARBA" id="ARBA00022845"/>
    </source>
</evidence>
<keyword evidence="2" id="KW-0963">Cytoplasm</keyword>
<comment type="subunit">
    <text evidence="2">Interacts with 100S ribosomes.</text>
</comment>
<sequence>MKLIVHGKDLTVTPSLQEYVERKLGRLASWFEEACDMHVTLSVQGHKQIHVVEVTITCKGTVLRAEEKRDDMYASIDVVADKLERQTRKLKDKIKHRMRQQSGLRVLSFDSMEHASRENDSPFEVARVKTVPNKPEDIEEAILQMLLLDHNFHLFFNRDSGKTELVYRRNDGTYGLITTA</sequence>
<dbReference type="InterPro" id="IPR050574">
    <property type="entry name" value="HPF/YfiA_ribosome-assoc"/>
</dbReference>
<dbReference type="Pfam" id="PF16321">
    <property type="entry name" value="Ribosom_S30AE_C"/>
    <property type="match status" value="1"/>
</dbReference>
<dbReference type="CDD" id="cd00552">
    <property type="entry name" value="RaiA"/>
    <property type="match status" value="1"/>
</dbReference>
<organism evidence="4 5">
    <name type="scientific">Paenibacillus allorhizoplanae</name>
    <dbReference type="NCBI Taxonomy" id="2905648"/>
    <lineage>
        <taxon>Bacteria</taxon>
        <taxon>Bacillati</taxon>
        <taxon>Bacillota</taxon>
        <taxon>Bacilli</taxon>
        <taxon>Bacillales</taxon>
        <taxon>Paenibacillaceae</taxon>
        <taxon>Paenibacillus</taxon>
    </lineage>
</organism>
<comment type="function">
    <text evidence="2">Required for dimerization of active 70S ribosomes into 100S ribosomes in stationary phase; 100S ribosomes are translationally inactive and sometimes present during exponential growth.</text>
</comment>
<comment type="caution">
    <text evidence="4">The sequence shown here is derived from an EMBL/GenBank/DDBJ whole genome shotgun (WGS) entry which is preliminary data.</text>
</comment>
<keyword evidence="5" id="KW-1185">Reference proteome</keyword>
<name>A0ABN8G7U9_9BACL</name>
<dbReference type="NCBIfam" id="TIGR00741">
    <property type="entry name" value="yfiA"/>
    <property type="match status" value="1"/>
</dbReference>
<dbReference type="InterPro" id="IPR032528">
    <property type="entry name" value="Ribosom_S30AE_C"/>
</dbReference>
<evidence type="ECO:0000313" key="4">
    <source>
        <dbReference type="EMBL" id="CAH1202251.1"/>
    </source>
</evidence>
<proteinExistence type="inferred from homology"/>
<comment type="subcellular location">
    <subcellularLocation>
        <location evidence="2">Cytoplasm</location>
    </subcellularLocation>
</comment>
<evidence type="ECO:0000256" key="2">
    <source>
        <dbReference type="HAMAP-Rule" id="MF_00839"/>
    </source>
</evidence>
<dbReference type="InterPro" id="IPR036567">
    <property type="entry name" value="RHF-like"/>
</dbReference>